<accession>A0A6J4J6W7</accession>
<dbReference type="AlphaFoldDB" id="A0A6J4J6W7"/>
<dbReference type="EMBL" id="CADCTP010000272">
    <property type="protein sequence ID" value="CAA9272118.1"/>
    <property type="molecule type" value="Genomic_DNA"/>
</dbReference>
<evidence type="ECO:0000256" key="1">
    <source>
        <dbReference type="SAM" id="MobiDB-lite"/>
    </source>
</evidence>
<feature type="compositionally biased region" description="Low complexity" evidence="1">
    <location>
        <begin position="50"/>
        <end position="63"/>
    </location>
</feature>
<proteinExistence type="predicted"/>
<gene>
    <name evidence="2" type="ORF">AVDCRST_MAG41-3016</name>
</gene>
<feature type="compositionally biased region" description="Low complexity" evidence="1">
    <location>
        <begin position="84"/>
        <end position="108"/>
    </location>
</feature>
<reference evidence="2" key="1">
    <citation type="submission" date="2020-02" db="EMBL/GenBank/DDBJ databases">
        <authorList>
            <person name="Meier V. D."/>
        </authorList>
    </citation>
    <scope>NUCLEOTIDE SEQUENCE</scope>
    <source>
        <strain evidence="2">AVDCRST_MAG41</strain>
    </source>
</reference>
<feature type="compositionally biased region" description="Basic and acidic residues" evidence="1">
    <location>
        <begin position="144"/>
        <end position="164"/>
    </location>
</feature>
<feature type="region of interest" description="Disordered" evidence="1">
    <location>
        <begin position="1"/>
        <end position="174"/>
    </location>
</feature>
<name>A0A6J4J6W7_9ACTN</name>
<organism evidence="2">
    <name type="scientific">uncultured Mycobacteriales bacterium</name>
    <dbReference type="NCBI Taxonomy" id="581187"/>
    <lineage>
        <taxon>Bacteria</taxon>
        <taxon>Bacillati</taxon>
        <taxon>Actinomycetota</taxon>
        <taxon>Actinomycetes</taxon>
        <taxon>Mycobacteriales</taxon>
        <taxon>environmental samples</taxon>
    </lineage>
</organism>
<feature type="non-terminal residue" evidence="2">
    <location>
        <position position="1"/>
    </location>
</feature>
<protein>
    <submittedName>
        <fullName evidence="2">Uncharacterized protein</fullName>
    </submittedName>
</protein>
<feature type="non-terminal residue" evidence="2">
    <location>
        <position position="174"/>
    </location>
</feature>
<evidence type="ECO:0000313" key="2">
    <source>
        <dbReference type="EMBL" id="CAA9272118.1"/>
    </source>
</evidence>
<feature type="compositionally biased region" description="Basic and acidic residues" evidence="1">
    <location>
        <begin position="73"/>
        <end position="83"/>
    </location>
</feature>
<sequence>DGRGQDQERGTPGGGRLQCRGRPPPGRLCRHHERVRRLGGGADRGRRAQRPAAARAGGAVRRGAAGGGDAQAEPDHHQGDGDRAAAGAVHRVRRAAGTGRAARGGPRARPAPHPRRAADLPVLPGAVDRHGDGRRPGVRAAADPPDRRHVRHGGDQRRPAERVRLPAAPGRGPV</sequence>
<feature type="compositionally biased region" description="Basic residues" evidence="1">
    <location>
        <begin position="28"/>
        <end position="37"/>
    </location>
</feature>